<feature type="region of interest" description="Disordered" evidence="1">
    <location>
        <begin position="68"/>
        <end position="92"/>
    </location>
</feature>
<keyword evidence="3" id="KW-1185">Reference proteome</keyword>
<evidence type="ECO:0000256" key="1">
    <source>
        <dbReference type="SAM" id="MobiDB-lite"/>
    </source>
</evidence>
<accession>A0AA89PUL1</accession>
<dbReference type="AlphaFoldDB" id="A0AA89PUL1"/>
<evidence type="ECO:0000313" key="2">
    <source>
        <dbReference type="EMBL" id="MBB5809716.1"/>
    </source>
</evidence>
<reference evidence="2 3" key="1">
    <citation type="submission" date="2020-08" db="EMBL/GenBank/DDBJ databases">
        <title>Sequencing the genomes of 1000 actinobacteria strains.</title>
        <authorList>
            <person name="Klenk H.-P."/>
        </authorList>
    </citation>
    <scope>NUCLEOTIDE SEQUENCE [LARGE SCALE GENOMIC DNA]</scope>
    <source>
        <strain evidence="2 3">DSM 40129</strain>
    </source>
</reference>
<gene>
    <name evidence="2" type="ORF">HNR72_000744</name>
</gene>
<proteinExistence type="predicted"/>
<sequence>MCAGVVLSGNRAVADGSTVAQEPHSSGRLRPSLSVWTLAQLADRTKFPDWQGPGWAGFGRVQSYSRSAQGSPASWKPSLSATNSLVPSVRTPTKTTRARAVDLCEVTVKKAARSACHCWSDG</sequence>
<dbReference type="Proteomes" id="UP000579531">
    <property type="component" value="Unassembled WGS sequence"/>
</dbReference>
<organism evidence="2 3">
    <name type="scientific">Streptomyces collinus</name>
    <dbReference type="NCBI Taxonomy" id="42684"/>
    <lineage>
        <taxon>Bacteria</taxon>
        <taxon>Bacillati</taxon>
        <taxon>Actinomycetota</taxon>
        <taxon>Actinomycetes</taxon>
        <taxon>Kitasatosporales</taxon>
        <taxon>Streptomycetaceae</taxon>
        <taxon>Streptomyces</taxon>
    </lineage>
</organism>
<name>A0AA89PUL1_STRCU</name>
<dbReference type="EMBL" id="JACHLX010000001">
    <property type="protein sequence ID" value="MBB5809716.1"/>
    <property type="molecule type" value="Genomic_DNA"/>
</dbReference>
<comment type="caution">
    <text evidence="2">The sequence shown here is derived from an EMBL/GenBank/DDBJ whole genome shotgun (WGS) entry which is preliminary data.</text>
</comment>
<evidence type="ECO:0000313" key="3">
    <source>
        <dbReference type="Proteomes" id="UP000579531"/>
    </source>
</evidence>
<protein>
    <submittedName>
        <fullName evidence="2">Uncharacterized protein</fullName>
    </submittedName>
</protein>